<dbReference type="EMBL" id="GEDC01018646">
    <property type="protein sequence ID" value="JAS18652.1"/>
    <property type="molecule type" value="Transcribed_RNA"/>
</dbReference>
<accession>A0A1B6CYU2</accession>
<evidence type="ECO:0000313" key="3">
    <source>
        <dbReference type="EMBL" id="JAS18652.1"/>
    </source>
</evidence>
<evidence type="ECO:0000256" key="1">
    <source>
        <dbReference type="PROSITE-ProRule" id="PRU00042"/>
    </source>
</evidence>
<feature type="domain" description="C2H2-type" evidence="2">
    <location>
        <begin position="87"/>
        <end position="115"/>
    </location>
</feature>
<dbReference type="GO" id="GO:0008270">
    <property type="term" value="F:zinc ion binding"/>
    <property type="evidence" value="ECO:0007669"/>
    <property type="project" value="UniProtKB-KW"/>
</dbReference>
<dbReference type="InterPro" id="IPR036236">
    <property type="entry name" value="Znf_C2H2_sf"/>
</dbReference>
<evidence type="ECO:0000259" key="2">
    <source>
        <dbReference type="PROSITE" id="PS50157"/>
    </source>
</evidence>
<protein>
    <recommendedName>
        <fullName evidence="2">C2H2-type domain-containing protein</fullName>
    </recommendedName>
</protein>
<keyword evidence="1" id="KW-0479">Metal-binding</keyword>
<dbReference type="AlphaFoldDB" id="A0A1B6CYU2"/>
<keyword evidence="1" id="KW-0863">Zinc-finger</keyword>
<feature type="domain" description="C2H2-type" evidence="2">
    <location>
        <begin position="58"/>
        <end position="85"/>
    </location>
</feature>
<keyword evidence="1" id="KW-0862">Zinc</keyword>
<dbReference type="PROSITE" id="PS00028">
    <property type="entry name" value="ZINC_FINGER_C2H2_1"/>
    <property type="match status" value="1"/>
</dbReference>
<name>A0A1B6CYU2_9HEMI</name>
<dbReference type="SUPFAM" id="SSF57667">
    <property type="entry name" value="beta-beta-alpha zinc fingers"/>
    <property type="match status" value="1"/>
</dbReference>
<dbReference type="Gene3D" id="3.30.160.60">
    <property type="entry name" value="Classic Zinc Finger"/>
    <property type="match status" value="1"/>
</dbReference>
<gene>
    <name evidence="3" type="ORF">g.1658</name>
</gene>
<feature type="non-terminal residue" evidence="3">
    <location>
        <position position="1"/>
    </location>
</feature>
<proteinExistence type="predicted"/>
<dbReference type="SMART" id="SM00355">
    <property type="entry name" value="ZnF_C2H2"/>
    <property type="match status" value="2"/>
</dbReference>
<sequence length="115" mass="13745">EVFMAAQDAVGAHRDSQDEEQFMKFENVYLNCEVQLGQVEKDNVKRKKLSSNKIPGVYKCDQCPRTYRYRRGLQRHKKYTCNKDSQFQCFICQQLFYEKDSMQVHIETEHSTETY</sequence>
<organism evidence="3">
    <name type="scientific">Clastoptera arizonana</name>
    <name type="common">Arizona spittle bug</name>
    <dbReference type="NCBI Taxonomy" id="38151"/>
    <lineage>
        <taxon>Eukaryota</taxon>
        <taxon>Metazoa</taxon>
        <taxon>Ecdysozoa</taxon>
        <taxon>Arthropoda</taxon>
        <taxon>Hexapoda</taxon>
        <taxon>Insecta</taxon>
        <taxon>Pterygota</taxon>
        <taxon>Neoptera</taxon>
        <taxon>Paraneoptera</taxon>
        <taxon>Hemiptera</taxon>
        <taxon>Auchenorrhyncha</taxon>
        <taxon>Cercopoidea</taxon>
        <taxon>Clastopteridae</taxon>
        <taxon>Clastoptera</taxon>
    </lineage>
</organism>
<dbReference type="Pfam" id="PF00096">
    <property type="entry name" value="zf-C2H2"/>
    <property type="match status" value="1"/>
</dbReference>
<reference evidence="3" key="1">
    <citation type="submission" date="2015-12" db="EMBL/GenBank/DDBJ databases">
        <title>De novo transcriptome assembly of four potential Pierce s Disease insect vectors from Arizona vineyards.</title>
        <authorList>
            <person name="Tassone E.E."/>
        </authorList>
    </citation>
    <scope>NUCLEOTIDE SEQUENCE</scope>
</reference>
<dbReference type="PROSITE" id="PS50157">
    <property type="entry name" value="ZINC_FINGER_C2H2_2"/>
    <property type="match status" value="2"/>
</dbReference>
<dbReference type="InterPro" id="IPR013087">
    <property type="entry name" value="Znf_C2H2_type"/>
</dbReference>